<dbReference type="Pfam" id="PF05795">
    <property type="entry name" value="Plasmodium_Vir"/>
    <property type="match status" value="2"/>
</dbReference>
<keyword evidence="1" id="KW-1133">Transmembrane helix</keyword>
<accession>A0A1A9AN00</accession>
<dbReference type="AlphaFoldDB" id="A0A1A9AN00"/>
<proteinExistence type="predicted"/>
<evidence type="ECO:0000313" key="4">
    <source>
        <dbReference type="Proteomes" id="UP000078550"/>
    </source>
</evidence>
<dbReference type="EMBL" id="FLRD01000516">
    <property type="protein sequence ID" value="SBT54441.1"/>
    <property type="molecule type" value="Genomic_DNA"/>
</dbReference>
<evidence type="ECO:0000313" key="5">
    <source>
        <dbReference type="Proteomes" id="UP000078555"/>
    </source>
</evidence>
<keyword evidence="1" id="KW-0472">Membrane</keyword>
<sequence>MTSLLPSCEIDEQFNRKNEDYSLSEECKKLEGMITNYEGIYDFCKKLERNLKDLCIKANSDGFLYYRVEYLYYWLMDQAIQTFNITNNGKFSGINSRFHKTWNNIIATLASKDFLCKPLTHNHYILTIDKFKYMKEIYSYYFNYKYIEMNKITDENECTVFCEYLSSMRIKFIELKKWCSFSSNKCLIDMKSFEKCDPENLLKKLGCGKKDLCFKLSVQYSARENSDGINSSSESSLSDLTISGPTTSAKDFETSTTAVTVTLPLLGILAICLILFKITPLGSWIYNSTMKKIKIIEHLNEKERHKLLDDYIIS</sequence>
<protein>
    <submittedName>
        <fullName evidence="3">PIR Superfamily Protein</fullName>
    </submittedName>
</protein>
<feature type="transmembrane region" description="Helical" evidence="1">
    <location>
        <begin position="263"/>
        <end position="286"/>
    </location>
</feature>
<evidence type="ECO:0000256" key="1">
    <source>
        <dbReference type="SAM" id="Phobius"/>
    </source>
</evidence>
<reference evidence="4 5" key="2">
    <citation type="submission" date="2016-05" db="EMBL/GenBank/DDBJ databases">
        <authorList>
            <person name="Naeem Raeece"/>
        </authorList>
    </citation>
    <scope>NUCLEOTIDE SEQUENCE [LARGE SCALE GENOMIC DNA]</scope>
</reference>
<keyword evidence="1" id="KW-0812">Transmembrane</keyword>
<evidence type="ECO:0000313" key="3">
    <source>
        <dbReference type="EMBL" id="SBT58048.1"/>
    </source>
</evidence>
<dbReference type="EMBL" id="FLRE01002147">
    <property type="protein sequence ID" value="SBT58048.1"/>
    <property type="molecule type" value="Genomic_DNA"/>
</dbReference>
<name>A0A1A9AN00_PLAOA</name>
<dbReference type="Proteomes" id="UP000078555">
    <property type="component" value="Unassembled WGS sequence"/>
</dbReference>
<evidence type="ECO:0000313" key="2">
    <source>
        <dbReference type="EMBL" id="SBT54441.1"/>
    </source>
</evidence>
<gene>
    <name evidence="2" type="ORF">POVWA1_066480</name>
    <name evidence="3" type="ORF">POVWA2_082880</name>
</gene>
<dbReference type="InterPro" id="IPR008780">
    <property type="entry name" value="Plasmodium_Vir"/>
</dbReference>
<organism evidence="3 4">
    <name type="scientific">Plasmodium ovale wallikeri</name>
    <dbReference type="NCBI Taxonomy" id="864142"/>
    <lineage>
        <taxon>Eukaryota</taxon>
        <taxon>Sar</taxon>
        <taxon>Alveolata</taxon>
        <taxon>Apicomplexa</taxon>
        <taxon>Aconoidasida</taxon>
        <taxon>Haemosporida</taxon>
        <taxon>Plasmodiidae</taxon>
        <taxon>Plasmodium</taxon>
        <taxon>Plasmodium (Plasmodium)</taxon>
    </lineage>
</organism>
<keyword evidence="5" id="KW-1185">Reference proteome</keyword>
<dbReference type="Proteomes" id="UP000078550">
    <property type="component" value="Unassembled WGS sequence"/>
</dbReference>
<reference evidence="3" key="1">
    <citation type="submission" date="2016-05" db="EMBL/GenBank/DDBJ databases">
        <authorList>
            <person name="Lavstsen T."/>
            <person name="Jespersen J.S."/>
        </authorList>
    </citation>
    <scope>NUCLEOTIDE SEQUENCE [LARGE SCALE GENOMIC DNA]</scope>
</reference>